<dbReference type="EMBL" id="JBFDAA010000002">
    <property type="protein sequence ID" value="KAL1139326.1"/>
    <property type="molecule type" value="Genomic_DNA"/>
</dbReference>
<comment type="caution">
    <text evidence="7">The sequence shown here is derived from an EMBL/GenBank/DDBJ whole genome shotgun (WGS) entry which is preliminary data.</text>
</comment>
<dbReference type="InterPro" id="IPR022043">
    <property type="entry name" value="CAF1A_DD"/>
</dbReference>
<dbReference type="GO" id="GO:0006281">
    <property type="term" value="P:DNA repair"/>
    <property type="evidence" value="ECO:0007669"/>
    <property type="project" value="UniProtKB-KW"/>
</dbReference>
<dbReference type="Pfam" id="PF12253">
    <property type="entry name" value="CAF1A_dimeriz"/>
    <property type="match status" value="1"/>
</dbReference>
<evidence type="ECO:0000256" key="4">
    <source>
        <dbReference type="ARBA" id="ARBA00023242"/>
    </source>
</evidence>
<dbReference type="GO" id="GO:0005634">
    <property type="term" value="C:nucleus"/>
    <property type="evidence" value="ECO:0007669"/>
    <property type="project" value="UniProtKB-SubCell"/>
</dbReference>
<keyword evidence="3" id="KW-0234">DNA repair</keyword>
<keyword evidence="8" id="KW-1185">Reference proteome</keyword>
<evidence type="ECO:0000313" key="7">
    <source>
        <dbReference type="EMBL" id="KAL1139326.1"/>
    </source>
</evidence>
<dbReference type="PANTHER" id="PTHR15272">
    <property type="entry name" value="CHROMATIN ASSEMBLY FACTOR 1 SUBUNIT A CAF-1 SUBUNIT A"/>
    <property type="match status" value="1"/>
</dbReference>
<dbReference type="PANTHER" id="PTHR15272:SF0">
    <property type="entry name" value="CHROMATIN ASSEMBLY FACTOR 1 SUBUNIT A"/>
    <property type="match status" value="1"/>
</dbReference>
<comment type="subcellular location">
    <subcellularLocation>
        <location evidence="1">Nucleus</location>
    </subcellularLocation>
</comment>
<sequence length="340" mass="39051">MRLASVTRATLNEEEKQKLKELCCGATEKPNEIVKELYLQELKNGKHKPKCSEATWPLSAWQEEQHDVIIVESVGDEMDQKECTEDKTMKKTCYCAKLLQFHDNRRPPYWGTWRKKSKYEFFDYEVDSDSEWEDEEEGESLEGGDDADKEQSDEEEGVGENGYLLDNTFVPHGYLSDEEAQAKDEDISPEEQKLRMIILKEEFDEEMNQKAERLKPRLLGCIWISNEITDVGPGSHYEKLLIYRAVWDESSGPIDLQGLSCESPSPPTVPKKPFPQSVSVVEPLVKLVHGSQLPLSKLVNEFLTQLEKENPTQCVTKGAVTRKIKDIARRSYDRNGKQAW</sequence>
<protein>
    <recommendedName>
        <fullName evidence="6">Chromatin assembly factor 1 subunit A dimerization domain-containing protein</fullName>
    </recommendedName>
</protein>
<evidence type="ECO:0000313" key="8">
    <source>
        <dbReference type="Proteomes" id="UP001558652"/>
    </source>
</evidence>
<reference evidence="7 8" key="1">
    <citation type="submission" date="2024-07" db="EMBL/GenBank/DDBJ databases">
        <title>Chromosome-level genome assembly of the water stick insect Ranatra chinensis (Heteroptera: Nepidae).</title>
        <authorList>
            <person name="Liu X."/>
        </authorList>
    </citation>
    <scope>NUCLEOTIDE SEQUENCE [LARGE SCALE GENOMIC DNA]</scope>
    <source>
        <strain evidence="7">Cailab_2021Rc</strain>
        <tissue evidence="7">Muscle</tissue>
    </source>
</reference>
<organism evidence="7 8">
    <name type="scientific">Ranatra chinensis</name>
    <dbReference type="NCBI Taxonomy" id="642074"/>
    <lineage>
        <taxon>Eukaryota</taxon>
        <taxon>Metazoa</taxon>
        <taxon>Ecdysozoa</taxon>
        <taxon>Arthropoda</taxon>
        <taxon>Hexapoda</taxon>
        <taxon>Insecta</taxon>
        <taxon>Pterygota</taxon>
        <taxon>Neoptera</taxon>
        <taxon>Paraneoptera</taxon>
        <taxon>Hemiptera</taxon>
        <taxon>Heteroptera</taxon>
        <taxon>Panheteroptera</taxon>
        <taxon>Nepomorpha</taxon>
        <taxon>Nepidae</taxon>
        <taxon>Ranatrinae</taxon>
        <taxon>Ranatra</taxon>
    </lineage>
</organism>
<name>A0ABD0YU97_9HEMI</name>
<evidence type="ECO:0000256" key="3">
    <source>
        <dbReference type="ARBA" id="ARBA00023204"/>
    </source>
</evidence>
<evidence type="ECO:0000256" key="5">
    <source>
        <dbReference type="SAM" id="MobiDB-lite"/>
    </source>
</evidence>
<dbReference type="Proteomes" id="UP001558652">
    <property type="component" value="Unassembled WGS sequence"/>
</dbReference>
<feature type="compositionally biased region" description="Acidic residues" evidence="5">
    <location>
        <begin position="128"/>
        <end position="158"/>
    </location>
</feature>
<accession>A0ABD0YU97</accession>
<keyword evidence="2" id="KW-0227">DNA damage</keyword>
<evidence type="ECO:0000256" key="1">
    <source>
        <dbReference type="ARBA" id="ARBA00004123"/>
    </source>
</evidence>
<evidence type="ECO:0000259" key="6">
    <source>
        <dbReference type="Pfam" id="PF12253"/>
    </source>
</evidence>
<keyword evidence="4" id="KW-0539">Nucleus</keyword>
<feature type="domain" description="Chromatin assembly factor 1 subunit A dimerization" evidence="6">
    <location>
        <begin position="97"/>
        <end position="156"/>
    </location>
</feature>
<evidence type="ECO:0000256" key="2">
    <source>
        <dbReference type="ARBA" id="ARBA00022763"/>
    </source>
</evidence>
<feature type="region of interest" description="Disordered" evidence="5">
    <location>
        <begin position="128"/>
        <end position="165"/>
    </location>
</feature>
<gene>
    <name evidence="7" type="ORF">AAG570_006312</name>
</gene>
<proteinExistence type="predicted"/>
<dbReference type="AlphaFoldDB" id="A0ABD0YU97"/>